<dbReference type="GO" id="GO:0015190">
    <property type="term" value="F:L-leucine transmembrane transporter activity"/>
    <property type="evidence" value="ECO:0007669"/>
    <property type="project" value="TreeGrafter"/>
</dbReference>
<dbReference type="AlphaFoldDB" id="A0A094PXQ8"/>
<reference evidence="11" key="1">
    <citation type="submission" date="2014-06" db="EMBL/GenBank/DDBJ databases">
        <title>Key roles for freshwater Actinobacteria revealed by deep metagenomic sequencing.</title>
        <authorList>
            <person name="Ghai R."/>
            <person name="Mizuno C.M."/>
            <person name="Picazo A."/>
            <person name="Camacho A."/>
            <person name="Rodriguez-Valera F."/>
        </authorList>
    </citation>
    <scope>NUCLEOTIDE SEQUENCE</scope>
</reference>
<keyword evidence="2" id="KW-0813">Transport</keyword>
<organism evidence="11">
    <name type="scientific">freshwater metagenome</name>
    <dbReference type="NCBI Taxonomy" id="449393"/>
    <lineage>
        <taxon>unclassified sequences</taxon>
        <taxon>metagenomes</taxon>
        <taxon>ecological metagenomes</taxon>
    </lineage>
</organism>
<dbReference type="InterPro" id="IPR052157">
    <property type="entry name" value="BCAA_transport_permease"/>
</dbReference>
<dbReference type="GO" id="GO:0042941">
    <property type="term" value="P:D-alanine transmembrane transport"/>
    <property type="evidence" value="ECO:0007669"/>
    <property type="project" value="TreeGrafter"/>
</dbReference>
<dbReference type="GO" id="GO:1903806">
    <property type="term" value="P:L-isoleucine import across plasma membrane"/>
    <property type="evidence" value="ECO:0007669"/>
    <property type="project" value="TreeGrafter"/>
</dbReference>
<dbReference type="EMBL" id="JNSL01000099">
    <property type="protein sequence ID" value="KGA15902.1"/>
    <property type="molecule type" value="Genomic_DNA"/>
</dbReference>
<accession>A0A094PXQ8</accession>
<keyword evidence="7 10" id="KW-1133">Transmembrane helix</keyword>
<evidence type="ECO:0000256" key="7">
    <source>
        <dbReference type="ARBA" id="ARBA00022989"/>
    </source>
</evidence>
<protein>
    <submittedName>
        <fullName evidence="11">Inner-membrane translocator</fullName>
    </submittedName>
</protein>
<keyword evidence="6" id="KW-0029">Amino-acid transport</keyword>
<evidence type="ECO:0000256" key="3">
    <source>
        <dbReference type="ARBA" id="ARBA00022475"/>
    </source>
</evidence>
<feature type="transmembrane region" description="Helical" evidence="10">
    <location>
        <begin position="188"/>
        <end position="210"/>
    </location>
</feature>
<evidence type="ECO:0000313" key="11">
    <source>
        <dbReference type="EMBL" id="KGA15902.1"/>
    </source>
</evidence>
<evidence type="ECO:0000256" key="4">
    <source>
        <dbReference type="ARBA" id="ARBA00022519"/>
    </source>
</evidence>
<evidence type="ECO:0000256" key="6">
    <source>
        <dbReference type="ARBA" id="ARBA00022970"/>
    </source>
</evidence>
<feature type="transmembrane region" description="Helical" evidence="10">
    <location>
        <begin position="140"/>
        <end position="159"/>
    </location>
</feature>
<feature type="transmembrane region" description="Helical" evidence="10">
    <location>
        <begin position="89"/>
        <end position="109"/>
    </location>
</feature>
<name>A0A094PXQ8_9ZZZZ</name>
<proteinExistence type="inferred from homology"/>
<comment type="similarity">
    <text evidence="9">Belongs to the binding-protein-dependent transport system permease family. LivHM subfamily.</text>
</comment>
<evidence type="ECO:0000256" key="5">
    <source>
        <dbReference type="ARBA" id="ARBA00022692"/>
    </source>
</evidence>
<dbReference type="GO" id="GO:0015192">
    <property type="term" value="F:L-phenylalanine transmembrane transporter activity"/>
    <property type="evidence" value="ECO:0007669"/>
    <property type="project" value="TreeGrafter"/>
</dbReference>
<evidence type="ECO:0000256" key="8">
    <source>
        <dbReference type="ARBA" id="ARBA00023136"/>
    </source>
</evidence>
<dbReference type="InterPro" id="IPR001851">
    <property type="entry name" value="ABC_transp_permease"/>
</dbReference>
<dbReference type="GO" id="GO:0015188">
    <property type="term" value="F:L-isoleucine transmembrane transporter activity"/>
    <property type="evidence" value="ECO:0007669"/>
    <property type="project" value="TreeGrafter"/>
</dbReference>
<evidence type="ECO:0000256" key="9">
    <source>
        <dbReference type="ARBA" id="ARBA00037998"/>
    </source>
</evidence>
<keyword evidence="8 10" id="KW-0472">Membrane</keyword>
<evidence type="ECO:0000256" key="1">
    <source>
        <dbReference type="ARBA" id="ARBA00004651"/>
    </source>
</evidence>
<evidence type="ECO:0000256" key="2">
    <source>
        <dbReference type="ARBA" id="ARBA00022448"/>
    </source>
</evidence>
<evidence type="ECO:0000256" key="10">
    <source>
        <dbReference type="SAM" id="Phobius"/>
    </source>
</evidence>
<dbReference type="GO" id="GO:0005304">
    <property type="term" value="F:L-valine transmembrane transporter activity"/>
    <property type="evidence" value="ECO:0007669"/>
    <property type="project" value="TreeGrafter"/>
</dbReference>
<dbReference type="CDD" id="cd06582">
    <property type="entry name" value="TM_PBP1_LivH_like"/>
    <property type="match status" value="1"/>
</dbReference>
<comment type="caution">
    <text evidence="11">The sequence shown here is derived from an EMBL/GenBank/DDBJ whole genome shotgun (WGS) entry which is preliminary data.</text>
</comment>
<dbReference type="PANTHER" id="PTHR11795:SF371">
    <property type="entry name" value="HIGH-AFFINITY BRANCHED-CHAIN AMINO ACID TRANSPORT SYSTEM PERMEASE PROTEIN LIVH"/>
    <property type="match status" value="1"/>
</dbReference>
<feature type="transmembrane region" description="Helical" evidence="10">
    <location>
        <begin position="222"/>
        <end position="249"/>
    </location>
</feature>
<keyword evidence="4" id="KW-0997">Cell inner membrane</keyword>
<dbReference type="Pfam" id="PF02653">
    <property type="entry name" value="BPD_transp_2"/>
    <property type="match status" value="1"/>
</dbReference>
<comment type="subcellular location">
    <subcellularLocation>
        <location evidence="1">Cell membrane</location>
        <topology evidence="1">Multi-pass membrane protein</topology>
    </subcellularLocation>
</comment>
<keyword evidence="5 10" id="KW-0812">Transmembrane</keyword>
<keyword evidence="3" id="KW-1003">Cell membrane</keyword>
<feature type="transmembrane region" description="Helical" evidence="10">
    <location>
        <begin position="269"/>
        <end position="287"/>
    </location>
</feature>
<sequence length="295" mass="31066">MDALISFLVNVISLGGTYALLALGLAVVFSVLGLINFAHGELMTLTGYVLLAGILTGQPFWLAVLIAVIACGMAAVLMEFAAFRPVRNASGATLLMTSFAVSMLLQVLFQNGISARGQAIPVPPWLTTSISIGNSQISKVQVMSITIGILALIALKIFFDRSYWGWAIRAAADDFEVVGLMGIKASRLISFAFLLSGLLAGIAGVLWVIQRGSVDPLMGFKPVLAAFIVAVIGGLGSLTGAVAGGFILSAIEIALQTWLPDGAMPYRDAITYTVVVIILSVFPNGIFGKRDQEKV</sequence>
<dbReference type="GO" id="GO:0005886">
    <property type="term" value="C:plasma membrane"/>
    <property type="evidence" value="ECO:0007669"/>
    <property type="project" value="UniProtKB-SubCell"/>
</dbReference>
<feature type="transmembrane region" description="Helical" evidence="10">
    <location>
        <begin position="60"/>
        <end position="83"/>
    </location>
</feature>
<dbReference type="GO" id="GO:0015808">
    <property type="term" value="P:L-alanine transport"/>
    <property type="evidence" value="ECO:0007669"/>
    <property type="project" value="TreeGrafter"/>
</dbReference>
<feature type="transmembrane region" description="Helical" evidence="10">
    <location>
        <begin position="18"/>
        <end position="39"/>
    </location>
</feature>
<gene>
    <name evidence="11" type="ORF">GM51_13805</name>
</gene>
<dbReference type="PANTHER" id="PTHR11795">
    <property type="entry name" value="BRANCHED-CHAIN AMINO ACID TRANSPORT SYSTEM PERMEASE PROTEIN LIVH"/>
    <property type="match status" value="1"/>
</dbReference>